<dbReference type="OrthoDB" id="1779742at2"/>
<dbReference type="SUPFAM" id="SSF58113">
    <property type="entry name" value="Apolipoprotein A-I"/>
    <property type="match status" value="1"/>
</dbReference>
<evidence type="ECO:0000313" key="2">
    <source>
        <dbReference type="EMBL" id="PEV99795.1"/>
    </source>
</evidence>
<evidence type="ECO:0008006" key="4">
    <source>
        <dbReference type="Google" id="ProtNLM"/>
    </source>
</evidence>
<feature type="transmembrane region" description="Helical" evidence="1">
    <location>
        <begin position="29"/>
        <end position="48"/>
    </location>
</feature>
<comment type="caution">
    <text evidence="2">The sequence shown here is derived from an EMBL/GenBank/DDBJ whole genome shotgun (WGS) entry which is preliminary data.</text>
</comment>
<dbReference type="EMBL" id="NTWE01000033">
    <property type="protein sequence ID" value="PEV99795.1"/>
    <property type="molecule type" value="Genomic_DNA"/>
</dbReference>
<reference evidence="2 3" key="1">
    <citation type="submission" date="2017-09" db="EMBL/GenBank/DDBJ databases">
        <title>Large-scale bioinformatics analysis of Bacillus genomes uncovers conserved roles of natural products in bacterial physiology.</title>
        <authorList>
            <consortium name="Agbiome Team Llc"/>
            <person name="Bleich R.M."/>
            <person name="Grubbs K.J."/>
            <person name="Santa Maria K.C."/>
            <person name="Allen S.E."/>
            <person name="Farag S."/>
            <person name="Shank E.A."/>
            <person name="Bowers A."/>
        </authorList>
    </citation>
    <scope>NUCLEOTIDE SEQUENCE [LARGE SCALE GENOMIC DNA]</scope>
    <source>
        <strain evidence="2 3">AFS010695</strain>
    </source>
</reference>
<accession>A0A2A8PT82</accession>
<organism evidence="2 3">
    <name type="scientific">Bacillus cereus</name>
    <dbReference type="NCBI Taxonomy" id="1396"/>
    <lineage>
        <taxon>Bacteria</taxon>
        <taxon>Bacillati</taxon>
        <taxon>Bacillota</taxon>
        <taxon>Bacilli</taxon>
        <taxon>Bacillales</taxon>
        <taxon>Bacillaceae</taxon>
        <taxon>Bacillus</taxon>
        <taxon>Bacillus cereus group</taxon>
    </lineage>
</organism>
<keyword evidence="1" id="KW-0472">Membrane</keyword>
<feature type="transmembrane region" description="Helical" evidence="1">
    <location>
        <begin position="336"/>
        <end position="354"/>
    </location>
</feature>
<dbReference type="Gene3D" id="1.20.5.1230">
    <property type="entry name" value="Apolipoprotein A-I"/>
    <property type="match status" value="1"/>
</dbReference>
<keyword evidence="1" id="KW-1133">Transmembrane helix</keyword>
<evidence type="ECO:0000256" key="1">
    <source>
        <dbReference type="SAM" id="Phobius"/>
    </source>
</evidence>
<keyword evidence="1" id="KW-0812">Transmembrane</keyword>
<proteinExistence type="predicted"/>
<sequence>MASVIDIMIQAQDRASNTFRQTSAEAKKMAAIIGAITIGASAMTPALLGGLGAITALFGTAGIAAAGFGALAFSTFVKTTEKANDLEQAHLKANAALIAGDTKGYAKAMAMVQAIMESMSEEERQAVVAINNLKDAWTDMEDKMTPTNLRLIAESTNFLTNVMTRLFPSFQGVGESFVGMIAKMNEAITTGKADVFFEHMNTFAVPMFEKVMISAGNVLKGLGGIMVAFTPLGMQLGDGMVSLTQKFADWAWSLQSNPAFQDFVKQVQESTPIIMNLIGQIVLTLWDLVQGLYPVSIEVLKAAASFLEWSRESGALQLVIDLLSGALKFLLDNANWLLPVLASMFAALGALRVVHTITQFVGDFAKGLSTLARFLGLSRTATVLATASQWALNTAMLANPIGIVIGLVAALIAIGVALYLNWDDITKYLKKLWSDMKTKWNEIKNFVGDAYNKMVADAKKWWADTKQKWNDTVNEAKAKATQMKTDVVNKYNELVDGAKQKMLGLYNDGVAKWNQIKTDASNKVQSMKQTVIDKYNQMKADASNKLQSMVSDAQAKFDSMVQAARNKISSMKQAATDMLTGFKDSVVQGFNNSITAVYNGASNMVKQANQFIKTFYNSGKGLLSSFVDGIKSGFSNAVSAVSDGMSKVRSYLPFSPAKKGPLSDLDKSGEAFFPTWYEAALTQVKSMERAVGGAFSGVANEANVALAGTGLEALSNSKHMRVTVTHEHKHSGTVGVDGSELEAKINQTVVQTSNQAGSKFDVRSLVQTIKTY</sequence>
<evidence type="ECO:0000313" key="3">
    <source>
        <dbReference type="Proteomes" id="UP000220635"/>
    </source>
</evidence>
<feature type="transmembrane region" description="Helical" evidence="1">
    <location>
        <begin position="398"/>
        <end position="422"/>
    </location>
</feature>
<dbReference type="Proteomes" id="UP000220635">
    <property type="component" value="Unassembled WGS sequence"/>
</dbReference>
<gene>
    <name evidence="2" type="ORF">CN425_18680</name>
</gene>
<name>A0A2A8PT82_BACCE</name>
<protein>
    <recommendedName>
        <fullName evidence="4">Phage tail tape measure protein</fullName>
    </recommendedName>
</protein>
<dbReference type="RefSeq" id="WP_098381008.1">
    <property type="nucleotide sequence ID" value="NZ_NTWE01000033.1"/>
</dbReference>
<dbReference type="AlphaFoldDB" id="A0A2A8PT82"/>
<feature type="transmembrane region" description="Helical" evidence="1">
    <location>
        <begin position="54"/>
        <end position="77"/>
    </location>
</feature>